<dbReference type="EC" id="3.4.11.5" evidence="8 10"/>
<keyword evidence="6 8" id="KW-0645">Protease</keyword>
<evidence type="ECO:0000256" key="9">
    <source>
        <dbReference type="PIRSR" id="PIRSR006431-1"/>
    </source>
</evidence>
<comment type="similarity">
    <text evidence="3 8 10">Belongs to the peptidase S33 family.</text>
</comment>
<name>A0A810MPB8_9ACTN</name>
<dbReference type="Gene3D" id="3.40.50.1820">
    <property type="entry name" value="alpha/beta hydrolase"/>
    <property type="match status" value="1"/>
</dbReference>
<dbReference type="Proteomes" id="UP000680866">
    <property type="component" value="Chromosome"/>
</dbReference>
<reference evidence="12" key="1">
    <citation type="submission" date="2020-08" db="EMBL/GenBank/DDBJ databases">
        <title>Whole genome shotgun sequence of Polymorphospora rubra NBRC 101157.</title>
        <authorList>
            <person name="Komaki H."/>
            <person name="Tamura T."/>
        </authorList>
    </citation>
    <scope>NUCLEOTIDE SEQUENCE</scope>
    <source>
        <strain evidence="12">NBRC 101157</strain>
    </source>
</reference>
<dbReference type="PRINTS" id="PR00793">
    <property type="entry name" value="PROAMNOPTASE"/>
</dbReference>
<evidence type="ECO:0000256" key="4">
    <source>
        <dbReference type="ARBA" id="ARBA00022438"/>
    </source>
</evidence>
<proteinExistence type="inferred from homology"/>
<dbReference type="AlphaFoldDB" id="A0A810MPB8"/>
<dbReference type="Pfam" id="PF00561">
    <property type="entry name" value="Abhydrolase_1"/>
    <property type="match status" value="1"/>
</dbReference>
<dbReference type="SUPFAM" id="SSF53474">
    <property type="entry name" value="alpha/beta-Hydrolases"/>
    <property type="match status" value="1"/>
</dbReference>
<dbReference type="NCBIfam" id="TIGR01249">
    <property type="entry name" value="pro_imino_pep_1"/>
    <property type="match status" value="1"/>
</dbReference>
<keyword evidence="7 8" id="KW-0378">Hydrolase</keyword>
<dbReference type="InterPro" id="IPR000073">
    <property type="entry name" value="AB_hydrolase_1"/>
</dbReference>
<dbReference type="GO" id="GO:0005737">
    <property type="term" value="C:cytoplasm"/>
    <property type="evidence" value="ECO:0007669"/>
    <property type="project" value="UniProtKB-SubCell"/>
</dbReference>
<feature type="active site" description="Nucleophile" evidence="9">
    <location>
        <position position="118"/>
    </location>
</feature>
<feature type="active site" evidence="9">
    <location>
        <position position="274"/>
    </location>
</feature>
<dbReference type="GO" id="GO:0004177">
    <property type="term" value="F:aminopeptidase activity"/>
    <property type="evidence" value="ECO:0007669"/>
    <property type="project" value="UniProtKB-UniRule"/>
</dbReference>
<feature type="active site" description="Proton donor" evidence="9">
    <location>
        <position position="302"/>
    </location>
</feature>
<evidence type="ECO:0000256" key="7">
    <source>
        <dbReference type="ARBA" id="ARBA00022801"/>
    </source>
</evidence>
<dbReference type="PIRSF" id="PIRSF006431">
    <property type="entry name" value="Pept_S33"/>
    <property type="match status" value="1"/>
</dbReference>
<evidence type="ECO:0000313" key="13">
    <source>
        <dbReference type="Proteomes" id="UP000680866"/>
    </source>
</evidence>
<evidence type="ECO:0000259" key="11">
    <source>
        <dbReference type="Pfam" id="PF00561"/>
    </source>
</evidence>
<evidence type="ECO:0000256" key="5">
    <source>
        <dbReference type="ARBA" id="ARBA00022490"/>
    </source>
</evidence>
<keyword evidence="4 8" id="KW-0031">Aminopeptidase</keyword>
<evidence type="ECO:0000256" key="3">
    <source>
        <dbReference type="ARBA" id="ARBA00010088"/>
    </source>
</evidence>
<evidence type="ECO:0000313" key="12">
    <source>
        <dbReference type="EMBL" id="BCJ63087.1"/>
    </source>
</evidence>
<dbReference type="EMBL" id="AP023359">
    <property type="protein sequence ID" value="BCJ63087.1"/>
    <property type="molecule type" value="Genomic_DNA"/>
</dbReference>
<comment type="subcellular location">
    <subcellularLocation>
        <location evidence="2 8">Cytoplasm</location>
    </subcellularLocation>
</comment>
<dbReference type="PANTHER" id="PTHR43722:SF1">
    <property type="entry name" value="PROLINE IMINOPEPTIDASE"/>
    <property type="match status" value="1"/>
</dbReference>
<evidence type="ECO:0000256" key="10">
    <source>
        <dbReference type="RuleBase" id="RU003421"/>
    </source>
</evidence>
<dbReference type="PRINTS" id="PR00111">
    <property type="entry name" value="ABHYDROLASE"/>
</dbReference>
<dbReference type="InterPro" id="IPR029058">
    <property type="entry name" value="AB_hydrolase_fold"/>
</dbReference>
<dbReference type="KEGG" id="pry:Prubr_01080"/>
<evidence type="ECO:0000256" key="2">
    <source>
        <dbReference type="ARBA" id="ARBA00004496"/>
    </source>
</evidence>
<accession>A0A810MPB8</accession>
<dbReference type="InterPro" id="IPR005944">
    <property type="entry name" value="Pro_iminopeptidase"/>
</dbReference>
<dbReference type="GO" id="GO:0006508">
    <property type="term" value="P:proteolysis"/>
    <property type="evidence" value="ECO:0007669"/>
    <property type="project" value="UniProtKB-KW"/>
</dbReference>
<keyword evidence="5 8" id="KW-0963">Cytoplasm</keyword>
<feature type="domain" description="AB hydrolase-1" evidence="11">
    <location>
        <begin position="44"/>
        <end position="306"/>
    </location>
</feature>
<dbReference type="InterPro" id="IPR002410">
    <property type="entry name" value="Peptidase_S33"/>
</dbReference>
<sequence length="328" mass="36755">MVTRRGEAPRSLYPPIEPYATHRVDVGDGHQLHVEEAGNPAGIPVVFLHGGPGGGIAPVMRRFFDPHRYRVVLPDQRGAGRSTPLGELRENTTWHLVDDLEVLREHLGVDAWLVFGGSWGSTLALAYAQSHPTRVTGLILRGIYLVRRSERTWIYQYGLHNLQPEEWERFIAPVPPDERDDILAAYHRRLVGDDREVARRWAGAWMRWEAVNSSLTPDPSFIAALTDDDTALPAAQILAHYVVNGGFFESETQLLDGVDRIRHLPAVIIQGRYDLCCPPVTAFDLARRWPEATLHIVPDAGHSSLEPGTTDQLIRSTDRFAVRLSQPV</sequence>
<gene>
    <name evidence="12" type="ORF">Prubr_01080</name>
</gene>
<protein>
    <recommendedName>
        <fullName evidence="8 10">Proline iminopeptidase</fullName>
        <shortName evidence="8">PIP</shortName>
        <ecNumber evidence="8 10">3.4.11.5</ecNumber>
    </recommendedName>
    <alternativeName>
        <fullName evidence="8">Prolyl aminopeptidase</fullName>
    </alternativeName>
</protein>
<comment type="catalytic activity">
    <reaction evidence="1 8 10">
        <text>Release of N-terminal proline from a peptide.</text>
        <dbReference type="EC" id="3.4.11.5"/>
    </reaction>
</comment>
<dbReference type="PANTHER" id="PTHR43722">
    <property type="entry name" value="PROLINE IMINOPEPTIDASE"/>
    <property type="match status" value="1"/>
</dbReference>
<evidence type="ECO:0000256" key="1">
    <source>
        <dbReference type="ARBA" id="ARBA00001585"/>
    </source>
</evidence>
<evidence type="ECO:0000256" key="8">
    <source>
        <dbReference type="PIRNR" id="PIRNR006431"/>
    </source>
</evidence>
<evidence type="ECO:0000256" key="6">
    <source>
        <dbReference type="ARBA" id="ARBA00022670"/>
    </source>
</evidence>
<keyword evidence="13" id="KW-1185">Reference proteome</keyword>
<organism evidence="12 13">
    <name type="scientific">Polymorphospora rubra</name>
    <dbReference type="NCBI Taxonomy" id="338584"/>
    <lineage>
        <taxon>Bacteria</taxon>
        <taxon>Bacillati</taxon>
        <taxon>Actinomycetota</taxon>
        <taxon>Actinomycetes</taxon>
        <taxon>Micromonosporales</taxon>
        <taxon>Micromonosporaceae</taxon>
        <taxon>Polymorphospora</taxon>
    </lineage>
</organism>